<dbReference type="InterPro" id="IPR042257">
    <property type="entry name" value="DGOK_C"/>
</dbReference>
<dbReference type="InterPro" id="IPR042258">
    <property type="entry name" value="DGOK_N"/>
</dbReference>
<evidence type="ECO:0000313" key="1">
    <source>
        <dbReference type="EMBL" id="EMD82848.1"/>
    </source>
</evidence>
<keyword evidence="1" id="KW-0808">Transferase</keyword>
<dbReference type="AlphaFoldDB" id="M2U4G5"/>
<reference evidence="1 2" key="1">
    <citation type="journal article" date="2013" name="Genome Announc.">
        <title>Draft Genome Sequence of Strain JLT2015T, Belonging to the Family Sphingomonadaceae of the Alphaproteobacteria.</title>
        <authorList>
            <person name="Tang K."/>
            <person name="Liu K."/>
            <person name="Li S."/>
            <person name="Jiao N."/>
        </authorList>
    </citation>
    <scope>NUCLEOTIDE SEQUENCE [LARGE SCALE GENOMIC DNA]</scope>
    <source>
        <strain evidence="1 2">JLT2015</strain>
    </source>
</reference>
<comment type="caution">
    <text evidence="1">The sequence shown here is derived from an EMBL/GenBank/DDBJ whole genome shotgun (WGS) entry which is preliminary data.</text>
</comment>
<dbReference type="Gene3D" id="3.30.420.300">
    <property type="entry name" value="2-keto-3-deoxy-galactonokinase, substrate binding domain"/>
    <property type="match status" value="1"/>
</dbReference>
<organism evidence="1 2">
    <name type="scientific">Pacificimonas flava</name>
    <dbReference type="NCBI Taxonomy" id="1234595"/>
    <lineage>
        <taxon>Bacteria</taxon>
        <taxon>Pseudomonadati</taxon>
        <taxon>Pseudomonadota</taxon>
        <taxon>Alphaproteobacteria</taxon>
        <taxon>Sphingomonadales</taxon>
        <taxon>Sphingosinicellaceae</taxon>
        <taxon>Pacificimonas</taxon>
    </lineage>
</organism>
<dbReference type="Proteomes" id="UP000011717">
    <property type="component" value="Unassembled WGS sequence"/>
</dbReference>
<dbReference type="InterPro" id="IPR007729">
    <property type="entry name" value="DGOK"/>
</dbReference>
<keyword evidence="1" id="KW-0418">Kinase</keyword>
<dbReference type="GO" id="GO:0034194">
    <property type="term" value="P:D-galactonate catabolic process"/>
    <property type="evidence" value="ECO:0007669"/>
    <property type="project" value="InterPro"/>
</dbReference>
<dbReference type="RefSeq" id="WP_008602217.1">
    <property type="nucleotide sequence ID" value="NZ_AMRV01000005.1"/>
</dbReference>
<dbReference type="GO" id="GO:0008671">
    <property type="term" value="F:2-dehydro-3-deoxygalactonokinase activity"/>
    <property type="evidence" value="ECO:0007669"/>
    <property type="project" value="InterPro"/>
</dbReference>
<dbReference type="Gene3D" id="3.30.420.310">
    <property type="entry name" value="2-keto-3-deoxy-galactonokinase, C-terminal domain"/>
    <property type="match status" value="1"/>
</dbReference>
<keyword evidence="2" id="KW-1185">Reference proteome</keyword>
<evidence type="ECO:0000313" key="2">
    <source>
        <dbReference type="Proteomes" id="UP000011717"/>
    </source>
</evidence>
<dbReference type="OrthoDB" id="256574at2"/>
<dbReference type="Pfam" id="PF05035">
    <property type="entry name" value="DGOK"/>
    <property type="match status" value="1"/>
</dbReference>
<dbReference type="PATRIC" id="fig|1234595.3.peg.1891"/>
<protein>
    <submittedName>
        <fullName evidence="1">2-dehydro-3-deoxygalactonokinase</fullName>
    </submittedName>
</protein>
<accession>M2U4G5</accession>
<name>M2U4G5_9SPHN</name>
<sequence length="304" mass="31443">MAENSGTGGTGEDAFLAIDWGTTNRRVYRIEGGKVVATERDDRGVKVLAPTDYAAIIAADRRRFGDLPVLIAGMAGSTIGWCDVPYAAAPAGLPDLVANIRRMEGRIAIVPGVSIRGEGASGARADVMRGEEVQLLGAAVSGMVLPDSLLCQPGTHCKWAMMRGGKIASFTTAITGELFALLRGGSVLSAFLGSEVTPDAAFVRGVHEGARRDVAASLFSVRAASVLGDLPEADAASFCSGILLGSDVSVRLEESPGETVFILSDPALGGLYRAAIEALGGSAVLIDSHEAFVAGITAIRKLWV</sequence>
<dbReference type="EMBL" id="AMRV01000005">
    <property type="protein sequence ID" value="EMD82848.1"/>
    <property type="molecule type" value="Genomic_DNA"/>
</dbReference>
<gene>
    <name evidence="1" type="ORF">C725_1888</name>
</gene>
<proteinExistence type="predicted"/>